<evidence type="ECO:0000256" key="4">
    <source>
        <dbReference type="SAM" id="MobiDB-lite"/>
    </source>
</evidence>
<dbReference type="PROSITE" id="PS00018">
    <property type="entry name" value="EF_HAND_1"/>
    <property type="match status" value="1"/>
</dbReference>
<protein>
    <submittedName>
        <fullName evidence="7">Uncharacterized protein</fullName>
    </submittedName>
</protein>
<dbReference type="InterPro" id="IPR000504">
    <property type="entry name" value="RRM_dom"/>
</dbReference>
<dbReference type="InterPro" id="IPR012677">
    <property type="entry name" value="Nucleotide-bd_a/b_plait_sf"/>
</dbReference>
<feature type="compositionally biased region" description="Low complexity" evidence="4">
    <location>
        <begin position="281"/>
        <end position="297"/>
    </location>
</feature>
<name>A0AA36IWR8_9DINO</name>
<keyword evidence="3" id="KW-0175">Coiled coil</keyword>
<dbReference type="GO" id="GO:0005509">
    <property type="term" value="F:calcium ion binding"/>
    <property type="evidence" value="ECO:0007669"/>
    <property type="project" value="InterPro"/>
</dbReference>
<feature type="region of interest" description="Disordered" evidence="4">
    <location>
        <begin position="255"/>
        <end position="309"/>
    </location>
</feature>
<keyword evidence="2" id="KW-0694">RNA-binding</keyword>
<dbReference type="Gene3D" id="1.20.58.120">
    <property type="entry name" value="BAG domain"/>
    <property type="match status" value="1"/>
</dbReference>
<accession>A0AA36IWR8</accession>
<comment type="caution">
    <text evidence="7">The sequence shown here is derived from an EMBL/GenBank/DDBJ whole genome shotgun (WGS) entry which is preliminary data.</text>
</comment>
<proteinExistence type="predicted"/>
<reference evidence="7" key="1">
    <citation type="submission" date="2023-08" db="EMBL/GenBank/DDBJ databases">
        <authorList>
            <person name="Chen Y."/>
            <person name="Shah S."/>
            <person name="Dougan E. K."/>
            <person name="Thang M."/>
            <person name="Chan C."/>
        </authorList>
    </citation>
    <scope>NUCLEOTIDE SEQUENCE</scope>
</reference>
<dbReference type="Gene3D" id="3.30.70.330">
    <property type="match status" value="1"/>
</dbReference>
<organism evidence="7 8">
    <name type="scientific">Effrenium voratum</name>
    <dbReference type="NCBI Taxonomy" id="2562239"/>
    <lineage>
        <taxon>Eukaryota</taxon>
        <taxon>Sar</taxon>
        <taxon>Alveolata</taxon>
        <taxon>Dinophyceae</taxon>
        <taxon>Suessiales</taxon>
        <taxon>Symbiodiniaceae</taxon>
        <taxon>Effrenium</taxon>
    </lineage>
</organism>
<dbReference type="PROSITE" id="PS50222">
    <property type="entry name" value="EF_HAND_2"/>
    <property type="match status" value="1"/>
</dbReference>
<dbReference type="SUPFAM" id="SSF63491">
    <property type="entry name" value="BAG domain"/>
    <property type="match status" value="1"/>
</dbReference>
<dbReference type="EMBL" id="CAUJNA010002779">
    <property type="protein sequence ID" value="CAJ1394209.1"/>
    <property type="molecule type" value="Genomic_DNA"/>
</dbReference>
<dbReference type="InterPro" id="IPR002048">
    <property type="entry name" value="EF_hand_dom"/>
</dbReference>
<dbReference type="SMART" id="SM00360">
    <property type="entry name" value="RRM"/>
    <property type="match status" value="1"/>
</dbReference>
<dbReference type="InterPro" id="IPR035979">
    <property type="entry name" value="RBD_domain_sf"/>
</dbReference>
<feature type="compositionally biased region" description="Basic and acidic residues" evidence="4">
    <location>
        <begin position="802"/>
        <end position="811"/>
    </location>
</feature>
<dbReference type="SUPFAM" id="SSF47473">
    <property type="entry name" value="EF-hand"/>
    <property type="match status" value="1"/>
</dbReference>
<evidence type="ECO:0000256" key="1">
    <source>
        <dbReference type="ARBA" id="ARBA00022837"/>
    </source>
</evidence>
<dbReference type="SMART" id="SM00054">
    <property type="entry name" value="EFh"/>
    <property type="match status" value="3"/>
</dbReference>
<feature type="coiled-coil region" evidence="3">
    <location>
        <begin position="1452"/>
        <end position="1479"/>
    </location>
</feature>
<dbReference type="GO" id="GO:0003723">
    <property type="term" value="F:RNA binding"/>
    <property type="evidence" value="ECO:0007669"/>
    <property type="project" value="UniProtKB-UniRule"/>
</dbReference>
<dbReference type="InterPro" id="IPR018247">
    <property type="entry name" value="EF_Hand_1_Ca_BS"/>
</dbReference>
<keyword evidence="1" id="KW-0106">Calcium</keyword>
<evidence type="ECO:0000259" key="6">
    <source>
        <dbReference type="PROSITE" id="PS50222"/>
    </source>
</evidence>
<evidence type="ECO:0000313" key="7">
    <source>
        <dbReference type="EMBL" id="CAJ1394209.1"/>
    </source>
</evidence>
<feature type="region of interest" description="Disordered" evidence="4">
    <location>
        <begin position="758"/>
        <end position="812"/>
    </location>
</feature>
<dbReference type="PROSITE" id="PS50102">
    <property type="entry name" value="RRM"/>
    <property type="match status" value="1"/>
</dbReference>
<dbReference type="CDD" id="cd00590">
    <property type="entry name" value="RRM_SF"/>
    <property type="match status" value="1"/>
</dbReference>
<dbReference type="SUPFAM" id="SSF54928">
    <property type="entry name" value="RNA-binding domain, RBD"/>
    <property type="match status" value="1"/>
</dbReference>
<feature type="domain" description="EF-hand" evidence="6">
    <location>
        <begin position="538"/>
        <end position="573"/>
    </location>
</feature>
<gene>
    <name evidence="7" type="ORF">EVOR1521_LOCUS18925</name>
</gene>
<dbReference type="Proteomes" id="UP001178507">
    <property type="component" value="Unassembled WGS sequence"/>
</dbReference>
<evidence type="ECO:0000256" key="2">
    <source>
        <dbReference type="PROSITE-ProRule" id="PRU00176"/>
    </source>
</evidence>
<dbReference type="Pfam" id="PF00076">
    <property type="entry name" value="RRM_1"/>
    <property type="match status" value="1"/>
</dbReference>
<dbReference type="GO" id="GO:0051087">
    <property type="term" value="F:protein-folding chaperone binding"/>
    <property type="evidence" value="ECO:0007669"/>
    <property type="project" value="InterPro"/>
</dbReference>
<sequence>MARFGHQWRRKQVVLPREQILGNVQLSDRLAKLAREQVQSREKEAEEPIECSSPRFPDPKNAVAKFLTSACLPSGYAAAWRRMTESPRTPVPPTLPPTPDWEGACCIVESAGSLVLHLSEEKTEKVPPRTWLLLEPGEERSEPKELQHFVTKNNTCLLANSAGGGWLQVQNQPGISLLRAVPEKRLHGPAAEANFGRAASGQSVVALRHAALALELLKNRTPPFDGLTRRVRYAFPPQPVKESVLPLVPLKGLPQRPLSPQQPPPWPQFLTPEEASEPRWAEPSSPSSPSSARPSSRARPDTGDSTTARSARLEALVTSRASASERCAESARAWRESCYENIVEEDEEKRLPQAQSVMQKGFHALMEFLDFTNRRYGNPARTWFILDSEANMKLGMRQFERRCMDIGFRGNIPALWKYMDKRNTGVVSLLDLHSVTAMELARFKLLIRERFRDASAEAFRFLDDNRSGRVNRVTFAARLQTLRYAGKASKLFDYLDRQGLGILTVHSLTFLDRWMLPPYMYYQPDVRGVRVVKEKLLDLHQHALIAWRKIDKDGSMRISYDEFRGYIFDMLSGNKAQVQTTANFPRSDAEIAAVWRAMDKDCTGYIQLRDWDSKSHLSLSEFKTWAERTHGTVTAAFRALDVGGNGVTSNCKLSLTELKKCTKGPDGCKAEVEFLFDGLDVNHAWSLSEADVKFLDFWDLSWAPASEARGSTWRGVAGGSEEAAQQFGVSREGAAPGVIWLGPGSRVDPGLSRTLPGRSCWKTQRSGGNTKRILKGCPITESPGTDQTAKDAGAEQAQAEPEAVKPPEEKSLPPIELARGDVAAIDGLKAGELNGQTCTLWRRDEGSGRWEVKLPDGEVKALKPAHLVFRSIGPIEDDGSLTLIGMASDHQTIHRVLGNVRDLIRGGSEALALGSSVVSPMGGRNAQGEEARIWLKLAKQAEQRVKGSLEELQKNVEQVDGIDASRYGPKAAAEIRLARKDLVQFVQKAQEQLETGHQRLRIVLKHLVATVPPLPKHMAEEESLHEKYRAAFEKLEEAAAMDIKSTIKKTELGPITVKFQGRGENPPPSDNLYVKGLPGWISEQDLEAIFSEVGDIQSMKLKSADWGAIAFVRLANKGQAQRAIETYNGIVPPELERKAEEVDAKRLTAEITKGMLRATVDQLARGVMVMVDLRRPLGCVFSDNLVTRTVPEDGQAFELGIRPNWRVRAIGGVKLQKSSELKDRISKLKTEGSKEVTMVFAPPPIVASFAKRPFGFTVAKDPELGLIYVNASNGLTRAQGVRPGALLSNVGGTDVSAFKIEQVRDMLLKADTPLTVHFEQARGLPNTVTGVLHPVPDEEMPAPPPEEPVDEGPLVNLPPVDLDIDLSLPLGIVWGSRLVVESVQKGSQAARLGIDKGWQALGLAGDELNSQKELEKKLEVFKSEGSLGQSMMFQPAPVLASKAREFGANQAAALLRERAAMLEREAEEAKQNMRSVQLELDISQPLGILFNKFLEADSVSPGSQSANSASSSWRGFKRPAEDAKEQELLMDASEPLGAVFSEDLVCQEIPAASQGERLGLGLQWKLLSIGGEAIVTLKDFEAKMEASKASNAKVQLRFQLPGGSAKRQRTG</sequence>
<evidence type="ECO:0000313" key="8">
    <source>
        <dbReference type="Proteomes" id="UP001178507"/>
    </source>
</evidence>
<dbReference type="CDD" id="cd00051">
    <property type="entry name" value="EFh"/>
    <property type="match status" value="1"/>
</dbReference>
<keyword evidence="8" id="KW-1185">Reference proteome</keyword>
<dbReference type="InterPro" id="IPR011992">
    <property type="entry name" value="EF-hand-dom_pair"/>
</dbReference>
<dbReference type="InterPro" id="IPR036533">
    <property type="entry name" value="BAG_dom_sf"/>
</dbReference>
<evidence type="ECO:0000256" key="3">
    <source>
        <dbReference type="SAM" id="Coils"/>
    </source>
</evidence>
<feature type="domain" description="RRM" evidence="5">
    <location>
        <begin position="1070"/>
        <end position="1154"/>
    </location>
</feature>
<evidence type="ECO:0000259" key="5">
    <source>
        <dbReference type="PROSITE" id="PS50102"/>
    </source>
</evidence>
<dbReference type="Gene3D" id="1.10.238.10">
    <property type="entry name" value="EF-hand"/>
    <property type="match status" value="2"/>
</dbReference>